<keyword evidence="3" id="KW-0862">Zinc</keyword>
<dbReference type="SUPFAM" id="SSF51316">
    <property type="entry name" value="Mss4-like"/>
    <property type="match status" value="1"/>
</dbReference>
<keyword evidence="2" id="KW-0479">Metal-binding</keyword>
<name>A0A6I4TW32_9SPHN</name>
<gene>
    <name evidence="5" type="ORF">GRI97_10050</name>
</gene>
<evidence type="ECO:0000256" key="1">
    <source>
        <dbReference type="ARBA" id="ARBA00005495"/>
    </source>
</evidence>
<dbReference type="PROSITE" id="PS51891">
    <property type="entry name" value="CENP_V_GFA"/>
    <property type="match status" value="1"/>
</dbReference>
<keyword evidence="6" id="KW-1185">Reference proteome</keyword>
<evidence type="ECO:0000313" key="5">
    <source>
        <dbReference type="EMBL" id="MXO99331.1"/>
    </source>
</evidence>
<dbReference type="PANTHER" id="PTHR28620">
    <property type="entry name" value="CENTROMERE PROTEIN V"/>
    <property type="match status" value="1"/>
</dbReference>
<dbReference type="InterPro" id="IPR052355">
    <property type="entry name" value="CENP-V-like"/>
</dbReference>
<dbReference type="GO" id="GO:0046872">
    <property type="term" value="F:metal ion binding"/>
    <property type="evidence" value="ECO:0007669"/>
    <property type="project" value="UniProtKB-KW"/>
</dbReference>
<feature type="domain" description="CENP-V/GFA" evidence="4">
    <location>
        <begin position="3"/>
        <end position="116"/>
    </location>
</feature>
<dbReference type="InterPro" id="IPR006913">
    <property type="entry name" value="CENP-V/GFA"/>
</dbReference>
<dbReference type="EMBL" id="WTYJ01000002">
    <property type="protein sequence ID" value="MXO99331.1"/>
    <property type="molecule type" value="Genomic_DNA"/>
</dbReference>
<dbReference type="Gene3D" id="2.170.150.70">
    <property type="match status" value="1"/>
</dbReference>
<protein>
    <submittedName>
        <fullName evidence="5">GFA family protein</fullName>
    </submittedName>
</protein>
<sequence>MSYSASCHCGAVSADIAEELPARGMSCNCSICRRKGTVLHFTPAANVQIAAADEAIGSYRFNRHVIEHQFCRVCGCSPFARGSTPDGGEMIAVNLRCVPDCDLDVLEIDRVDGASF</sequence>
<dbReference type="OrthoDB" id="9805575at2"/>
<dbReference type="AlphaFoldDB" id="A0A6I4TW32"/>
<dbReference type="Proteomes" id="UP000469430">
    <property type="component" value="Unassembled WGS sequence"/>
</dbReference>
<dbReference type="Pfam" id="PF04828">
    <property type="entry name" value="GFA"/>
    <property type="match status" value="1"/>
</dbReference>
<evidence type="ECO:0000256" key="2">
    <source>
        <dbReference type="ARBA" id="ARBA00022723"/>
    </source>
</evidence>
<proteinExistence type="inferred from homology"/>
<evidence type="ECO:0000313" key="6">
    <source>
        <dbReference type="Proteomes" id="UP000469430"/>
    </source>
</evidence>
<organism evidence="5 6">
    <name type="scientific">Croceibacterium xixiisoli</name>
    <dbReference type="NCBI Taxonomy" id="1476466"/>
    <lineage>
        <taxon>Bacteria</taxon>
        <taxon>Pseudomonadati</taxon>
        <taxon>Pseudomonadota</taxon>
        <taxon>Alphaproteobacteria</taxon>
        <taxon>Sphingomonadales</taxon>
        <taxon>Erythrobacteraceae</taxon>
        <taxon>Croceibacterium</taxon>
    </lineage>
</organism>
<comment type="similarity">
    <text evidence="1">Belongs to the Gfa family.</text>
</comment>
<evidence type="ECO:0000256" key="3">
    <source>
        <dbReference type="ARBA" id="ARBA00022833"/>
    </source>
</evidence>
<dbReference type="RefSeq" id="WP_161391060.1">
    <property type="nucleotide sequence ID" value="NZ_JBHSCP010000001.1"/>
</dbReference>
<reference evidence="5 6" key="1">
    <citation type="submission" date="2019-12" db="EMBL/GenBank/DDBJ databases">
        <title>Genomic-based taxomic classification of the family Erythrobacteraceae.</title>
        <authorList>
            <person name="Xu L."/>
        </authorList>
    </citation>
    <scope>NUCLEOTIDE SEQUENCE [LARGE SCALE GENOMIC DNA]</scope>
    <source>
        <strain evidence="5 6">S36</strain>
    </source>
</reference>
<dbReference type="GO" id="GO:0016846">
    <property type="term" value="F:carbon-sulfur lyase activity"/>
    <property type="evidence" value="ECO:0007669"/>
    <property type="project" value="InterPro"/>
</dbReference>
<evidence type="ECO:0000259" key="4">
    <source>
        <dbReference type="PROSITE" id="PS51891"/>
    </source>
</evidence>
<accession>A0A6I4TW32</accession>
<comment type="caution">
    <text evidence="5">The sequence shown here is derived from an EMBL/GenBank/DDBJ whole genome shotgun (WGS) entry which is preliminary data.</text>
</comment>
<dbReference type="InterPro" id="IPR011057">
    <property type="entry name" value="Mss4-like_sf"/>
</dbReference>
<dbReference type="PANTHER" id="PTHR28620:SF1">
    <property type="entry name" value="CENP-V_GFA DOMAIN-CONTAINING PROTEIN"/>
    <property type="match status" value="1"/>
</dbReference>